<dbReference type="Proteomes" id="UP001404104">
    <property type="component" value="Unassembled WGS sequence"/>
</dbReference>
<reference evidence="3 4" key="1">
    <citation type="submission" date="2024-05" db="EMBL/GenBank/DDBJ databases">
        <authorList>
            <person name="Liu Q."/>
            <person name="Xin Y.-H."/>
        </authorList>
    </citation>
    <scope>NUCLEOTIDE SEQUENCE [LARGE SCALE GENOMIC DNA]</scope>
    <source>
        <strain evidence="3 4">CGMCC 1.15349</strain>
    </source>
</reference>
<accession>A0ABU9XRX6</accession>
<dbReference type="SUPFAM" id="SSF52172">
    <property type="entry name" value="CheY-like"/>
    <property type="match status" value="1"/>
</dbReference>
<gene>
    <name evidence="3" type="ORF">ABC969_09025</name>
</gene>
<sequence length="115" mass="12486">MHVLIVEDEYFLAKKLTDALGQLGAHVVGPFGSVKDALKCVAAKGRIDAAVLDLNLAGEMTYGIADALRARGVPFVLTTGYDEWSILESYRDIPRCTKPFTLPQLLNALSLPNEP</sequence>
<dbReference type="Gene3D" id="3.40.50.2300">
    <property type="match status" value="1"/>
</dbReference>
<dbReference type="PROSITE" id="PS50110">
    <property type="entry name" value="RESPONSE_REGULATORY"/>
    <property type="match status" value="1"/>
</dbReference>
<dbReference type="InterPro" id="IPR011006">
    <property type="entry name" value="CheY-like_superfamily"/>
</dbReference>
<keyword evidence="1" id="KW-0597">Phosphoprotein</keyword>
<comment type="caution">
    <text evidence="3">The sequence shown here is derived from an EMBL/GenBank/DDBJ whole genome shotgun (WGS) entry which is preliminary data.</text>
</comment>
<dbReference type="EMBL" id="JBDIMF010000003">
    <property type="protein sequence ID" value="MEN2786558.1"/>
    <property type="molecule type" value="Genomic_DNA"/>
</dbReference>
<organism evidence="3 4">
    <name type="scientific">Sphingomonas qilianensis</name>
    <dbReference type="NCBI Taxonomy" id="1736690"/>
    <lineage>
        <taxon>Bacteria</taxon>
        <taxon>Pseudomonadati</taxon>
        <taxon>Pseudomonadota</taxon>
        <taxon>Alphaproteobacteria</taxon>
        <taxon>Sphingomonadales</taxon>
        <taxon>Sphingomonadaceae</taxon>
        <taxon>Sphingomonas</taxon>
    </lineage>
</organism>
<evidence type="ECO:0000313" key="3">
    <source>
        <dbReference type="EMBL" id="MEN2786558.1"/>
    </source>
</evidence>
<evidence type="ECO:0000313" key="4">
    <source>
        <dbReference type="Proteomes" id="UP001404104"/>
    </source>
</evidence>
<dbReference type="SMART" id="SM00448">
    <property type="entry name" value="REC"/>
    <property type="match status" value="1"/>
</dbReference>
<evidence type="ECO:0000259" key="2">
    <source>
        <dbReference type="PROSITE" id="PS50110"/>
    </source>
</evidence>
<feature type="modified residue" description="4-aspartylphosphate" evidence="1">
    <location>
        <position position="53"/>
    </location>
</feature>
<proteinExistence type="predicted"/>
<protein>
    <submittedName>
        <fullName evidence="3">Response regulator</fullName>
    </submittedName>
</protein>
<dbReference type="Pfam" id="PF00072">
    <property type="entry name" value="Response_reg"/>
    <property type="match status" value="1"/>
</dbReference>
<keyword evidence="4" id="KW-1185">Reference proteome</keyword>
<dbReference type="RefSeq" id="WP_345864363.1">
    <property type="nucleotide sequence ID" value="NZ_JBDIMF010000003.1"/>
</dbReference>
<feature type="domain" description="Response regulatory" evidence="2">
    <location>
        <begin position="2"/>
        <end position="113"/>
    </location>
</feature>
<evidence type="ECO:0000256" key="1">
    <source>
        <dbReference type="PROSITE-ProRule" id="PRU00169"/>
    </source>
</evidence>
<name>A0ABU9XRX6_9SPHN</name>
<dbReference type="InterPro" id="IPR001789">
    <property type="entry name" value="Sig_transdc_resp-reg_receiver"/>
</dbReference>